<dbReference type="PANTHER" id="PTHR33169:SF14">
    <property type="entry name" value="TRANSCRIPTIONAL REGULATOR RV3488"/>
    <property type="match status" value="1"/>
</dbReference>
<dbReference type="EMBL" id="JXKQ01000003">
    <property type="protein sequence ID" value="OJG46085.1"/>
    <property type="molecule type" value="Genomic_DNA"/>
</dbReference>
<dbReference type="InterPro" id="IPR036390">
    <property type="entry name" value="WH_DNA-bd_sf"/>
</dbReference>
<sequence length="107" mass="12636">MLLLDSQLKKGMIEYCVLASLIDVDSYGYQIIKEIPSQIELTESTLYPILKRLENNKKVTTYSKIHNGRLRKYYHLTEIGLRSIENFLTEWNEVEAVHQYIKRSVKK</sequence>
<dbReference type="InterPro" id="IPR052509">
    <property type="entry name" value="Metal_resp_DNA-bind_regulator"/>
</dbReference>
<dbReference type="Gene3D" id="1.10.10.10">
    <property type="entry name" value="Winged helix-like DNA-binding domain superfamily/Winged helix DNA-binding domain"/>
    <property type="match status" value="1"/>
</dbReference>
<evidence type="ECO:0000259" key="1">
    <source>
        <dbReference type="Pfam" id="PF03551"/>
    </source>
</evidence>
<dbReference type="PANTHER" id="PTHR33169">
    <property type="entry name" value="PADR-FAMILY TRANSCRIPTIONAL REGULATOR"/>
    <property type="match status" value="1"/>
</dbReference>
<dbReference type="STRING" id="249189.RV04_GL001251"/>
<dbReference type="Proteomes" id="UP000182077">
    <property type="component" value="Unassembled WGS sequence"/>
</dbReference>
<proteinExistence type="predicted"/>
<dbReference type="AlphaFoldDB" id="A0A1L8TP25"/>
<dbReference type="SUPFAM" id="SSF46785">
    <property type="entry name" value="Winged helix' DNA-binding domain"/>
    <property type="match status" value="1"/>
</dbReference>
<dbReference type="InterPro" id="IPR005149">
    <property type="entry name" value="Tscrpt_reg_PadR_N"/>
</dbReference>
<accession>A0A1L8TP25</accession>
<dbReference type="Pfam" id="PF03551">
    <property type="entry name" value="PadR"/>
    <property type="match status" value="1"/>
</dbReference>
<reference evidence="2 3" key="1">
    <citation type="submission" date="2014-12" db="EMBL/GenBank/DDBJ databases">
        <title>Draft genome sequences of 29 type strains of Enterococci.</title>
        <authorList>
            <person name="Zhong Z."/>
            <person name="Sun Z."/>
            <person name="Liu W."/>
            <person name="Zhang W."/>
            <person name="Zhang H."/>
        </authorList>
    </citation>
    <scope>NUCLEOTIDE SEQUENCE [LARGE SCALE GENOMIC DNA]</scope>
    <source>
        <strain evidence="2 3">DSM 17122</strain>
    </source>
</reference>
<gene>
    <name evidence="2" type="ORF">RV04_GL001251</name>
</gene>
<protein>
    <recommendedName>
        <fullName evidence="1">Transcription regulator PadR N-terminal domain-containing protein</fullName>
    </recommendedName>
</protein>
<evidence type="ECO:0000313" key="3">
    <source>
        <dbReference type="Proteomes" id="UP000182077"/>
    </source>
</evidence>
<organism evidence="2 3">
    <name type="scientific">Enterococcus hermanniensis</name>
    <dbReference type="NCBI Taxonomy" id="249189"/>
    <lineage>
        <taxon>Bacteria</taxon>
        <taxon>Bacillati</taxon>
        <taxon>Bacillota</taxon>
        <taxon>Bacilli</taxon>
        <taxon>Lactobacillales</taxon>
        <taxon>Enterococcaceae</taxon>
        <taxon>Enterococcus</taxon>
    </lineage>
</organism>
<feature type="domain" description="Transcription regulator PadR N-terminal" evidence="1">
    <location>
        <begin position="17"/>
        <end position="85"/>
    </location>
</feature>
<dbReference type="InterPro" id="IPR036388">
    <property type="entry name" value="WH-like_DNA-bd_sf"/>
</dbReference>
<keyword evidence="3" id="KW-1185">Reference proteome</keyword>
<comment type="caution">
    <text evidence="2">The sequence shown here is derived from an EMBL/GenBank/DDBJ whole genome shotgun (WGS) entry which is preliminary data.</text>
</comment>
<name>A0A1L8TP25_9ENTE</name>
<evidence type="ECO:0000313" key="2">
    <source>
        <dbReference type="EMBL" id="OJG46085.1"/>
    </source>
</evidence>